<keyword evidence="17" id="KW-0418">Kinase</keyword>
<keyword evidence="18" id="KW-0460">Magnesium</keyword>
<evidence type="ECO:0000256" key="6">
    <source>
        <dbReference type="ARBA" id="ARBA00004496"/>
    </source>
</evidence>
<evidence type="ECO:0000259" key="21">
    <source>
        <dbReference type="PROSITE" id="PS51350"/>
    </source>
</evidence>
<dbReference type="InterPro" id="IPR035895">
    <property type="entry name" value="HPr-like_sf"/>
</dbReference>
<feature type="domain" description="PTS EIIA type-4" evidence="20">
    <location>
        <begin position="14"/>
        <end position="149"/>
    </location>
</feature>
<keyword evidence="11" id="KW-0813">Transport</keyword>
<dbReference type="Gene3D" id="3.30.1340.10">
    <property type="entry name" value="HPr-like"/>
    <property type="match status" value="1"/>
</dbReference>
<dbReference type="InterPro" id="IPR008279">
    <property type="entry name" value="PEP-util_enz_mobile_dom"/>
</dbReference>
<dbReference type="Pfam" id="PF00381">
    <property type="entry name" value="PTS-HPr"/>
    <property type="match status" value="1"/>
</dbReference>
<dbReference type="PANTHER" id="PTHR46244">
    <property type="entry name" value="PHOSPHOENOLPYRUVATE-PROTEIN PHOSPHOTRANSFERASE"/>
    <property type="match status" value="1"/>
</dbReference>
<feature type="domain" description="HPr" evidence="21">
    <location>
        <begin position="170"/>
        <end position="260"/>
    </location>
</feature>
<dbReference type="SUPFAM" id="SSF55594">
    <property type="entry name" value="HPr-like"/>
    <property type="match status" value="1"/>
</dbReference>
<dbReference type="SUPFAM" id="SSF53062">
    <property type="entry name" value="PTS system fructose IIA component-like"/>
    <property type="match status" value="1"/>
</dbReference>
<dbReference type="SUPFAM" id="SSF51621">
    <property type="entry name" value="Phosphoenolpyruvate/pyruvate domain"/>
    <property type="match status" value="1"/>
</dbReference>
<dbReference type="Gene3D" id="3.20.20.60">
    <property type="entry name" value="Phosphoenolpyruvate-binding domains"/>
    <property type="match status" value="1"/>
</dbReference>
<dbReference type="PROSITE" id="PS51096">
    <property type="entry name" value="PTS_EIIA_TYPE_4"/>
    <property type="match status" value="1"/>
</dbReference>
<evidence type="ECO:0000313" key="22">
    <source>
        <dbReference type="EMBL" id="EHC09017.1"/>
    </source>
</evidence>
<evidence type="ECO:0000256" key="19">
    <source>
        <dbReference type="ARBA" id="ARBA00046577"/>
    </source>
</evidence>
<evidence type="ECO:0000256" key="12">
    <source>
        <dbReference type="ARBA" id="ARBA00022490"/>
    </source>
</evidence>
<evidence type="ECO:0000259" key="20">
    <source>
        <dbReference type="PROSITE" id="PS51096"/>
    </source>
</evidence>
<dbReference type="PROSITE" id="PS51350">
    <property type="entry name" value="PTS_HPR_DOM"/>
    <property type="match status" value="1"/>
</dbReference>
<dbReference type="GO" id="GO:0046872">
    <property type="term" value="F:metal ion binding"/>
    <property type="evidence" value="ECO:0007669"/>
    <property type="project" value="UniProtKB-KW"/>
</dbReference>
<organism evidence="22 23">
    <name type="scientific">Fischerella thermalis JSC-11</name>
    <dbReference type="NCBI Taxonomy" id="741277"/>
    <lineage>
        <taxon>Bacteria</taxon>
        <taxon>Bacillati</taxon>
        <taxon>Cyanobacteriota</taxon>
        <taxon>Cyanophyceae</taxon>
        <taxon>Nostocales</taxon>
        <taxon>Hapalosiphonaceae</taxon>
        <taxon>Fischerella</taxon>
    </lineage>
</organism>
<evidence type="ECO:0000256" key="11">
    <source>
        <dbReference type="ARBA" id="ARBA00022448"/>
    </source>
</evidence>
<dbReference type="InterPro" id="IPR023151">
    <property type="entry name" value="PEP_util_CS"/>
</dbReference>
<dbReference type="Pfam" id="PF05524">
    <property type="entry name" value="PEP-utilisers_N"/>
    <property type="match status" value="1"/>
</dbReference>
<dbReference type="InterPro" id="IPR012844">
    <property type="entry name" value="DhaM_N"/>
</dbReference>
<evidence type="ECO:0000256" key="4">
    <source>
        <dbReference type="ARBA" id="ARBA00002788"/>
    </source>
</evidence>
<comment type="catalytic activity">
    <reaction evidence="1">
        <text>L-histidyl-[protein] + phosphoenolpyruvate = N(pros)-phospho-L-histidyl-[protein] + pyruvate</text>
        <dbReference type="Rhea" id="RHEA:23880"/>
        <dbReference type="Rhea" id="RHEA-COMP:9745"/>
        <dbReference type="Rhea" id="RHEA-COMP:9746"/>
        <dbReference type="ChEBI" id="CHEBI:15361"/>
        <dbReference type="ChEBI" id="CHEBI:29979"/>
        <dbReference type="ChEBI" id="CHEBI:58702"/>
        <dbReference type="ChEBI" id="CHEBI:64837"/>
        <dbReference type="EC" id="2.7.3.9"/>
    </reaction>
</comment>
<dbReference type="Pfam" id="PF03610">
    <property type="entry name" value="EIIA-man"/>
    <property type="match status" value="1"/>
</dbReference>
<dbReference type="NCBIfam" id="TIGR01003">
    <property type="entry name" value="PTS_HPr_family"/>
    <property type="match status" value="1"/>
</dbReference>
<dbReference type="Pfam" id="PF02896">
    <property type="entry name" value="PEP-utilizers_C"/>
    <property type="match status" value="1"/>
</dbReference>
<dbReference type="PRINTS" id="PR01736">
    <property type="entry name" value="PHPHTRNFRASE"/>
</dbReference>
<dbReference type="InterPro" id="IPR000121">
    <property type="entry name" value="PEP_util_C"/>
</dbReference>
<evidence type="ECO:0000256" key="14">
    <source>
        <dbReference type="ARBA" id="ARBA00022679"/>
    </source>
</evidence>
<dbReference type="InterPro" id="IPR004701">
    <property type="entry name" value="PTS_EIIA_man-typ"/>
</dbReference>
<evidence type="ECO:0000256" key="18">
    <source>
        <dbReference type="ARBA" id="ARBA00022842"/>
    </source>
</evidence>
<dbReference type="InterPro" id="IPR036637">
    <property type="entry name" value="Phosphohistidine_dom_sf"/>
</dbReference>
<dbReference type="PROSITE" id="PS00742">
    <property type="entry name" value="PEP_ENZYMES_2"/>
    <property type="match status" value="1"/>
</dbReference>
<dbReference type="InterPro" id="IPR015813">
    <property type="entry name" value="Pyrv/PenolPyrv_kinase-like_dom"/>
</dbReference>
<comment type="function">
    <text evidence="4">Component of the dihydroxyacetone kinase complex, which is responsible for the phosphoenolpyruvate (PEP)-dependent phosphorylation of dihydroxyacetone. DhaM serves as the phosphoryl donor. Is phosphorylated by phosphoenolpyruvate in an EI- and HPr-dependent reaction, and a phosphorelay system on histidine residues finally leads to phosphoryl transfer to DhaL and dihydroxyacetone.</text>
</comment>
<dbReference type="PATRIC" id="fig|741277.3.peg.3580"/>
<evidence type="ECO:0000256" key="16">
    <source>
        <dbReference type="ARBA" id="ARBA00022723"/>
    </source>
</evidence>
<comment type="caution">
    <text evidence="22">The sequence shown here is derived from an EMBL/GenBank/DDBJ whole genome shotgun (WGS) entry which is preliminary data.</text>
</comment>
<dbReference type="InterPro" id="IPR050499">
    <property type="entry name" value="PEP-utilizing_PTS_enzyme"/>
</dbReference>
<evidence type="ECO:0000256" key="3">
    <source>
        <dbReference type="ARBA" id="ARBA00001946"/>
    </source>
</evidence>
<dbReference type="EC" id="2.7.3.9" evidence="9"/>
<evidence type="ECO:0000256" key="10">
    <source>
        <dbReference type="ARBA" id="ARBA00020422"/>
    </source>
</evidence>
<keyword evidence="23" id="KW-1185">Reference proteome</keyword>
<evidence type="ECO:0000256" key="17">
    <source>
        <dbReference type="ARBA" id="ARBA00022777"/>
    </source>
</evidence>
<comment type="catalytic activity">
    <reaction evidence="2">
        <text>dihydroxyacetone + phosphoenolpyruvate = dihydroxyacetone phosphate + pyruvate</text>
        <dbReference type="Rhea" id="RHEA:18381"/>
        <dbReference type="ChEBI" id="CHEBI:15361"/>
        <dbReference type="ChEBI" id="CHEBI:16016"/>
        <dbReference type="ChEBI" id="CHEBI:57642"/>
        <dbReference type="ChEBI" id="CHEBI:58702"/>
        <dbReference type="EC" id="2.7.1.121"/>
    </reaction>
</comment>
<dbReference type="InterPro" id="IPR040442">
    <property type="entry name" value="Pyrv_kinase-like_dom_sf"/>
</dbReference>
<evidence type="ECO:0000256" key="5">
    <source>
        <dbReference type="ARBA" id="ARBA00003681"/>
    </source>
</evidence>
<comment type="subcellular location">
    <subcellularLocation>
        <location evidence="6">Cytoplasm</location>
    </subcellularLocation>
</comment>
<comment type="similarity">
    <text evidence="7">Belongs to the PEP-utilizing enzyme family.</text>
</comment>
<dbReference type="PANTHER" id="PTHR46244:SF6">
    <property type="entry name" value="PHOSPHOENOLPYRUVATE-PROTEIN PHOSPHOTRANSFERASE"/>
    <property type="match status" value="1"/>
</dbReference>
<comment type="subunit">
    <text evidence="19">Homodimer. The dihydroxyacetone kinase complex is composed of a homodimer of DhaM, a homodimer of DhaK and the subunit DhaL.</text>
</comment>
<dbReference type="GO" id="GO:0009401">
    <property type="term" value="P:phosphoenolpyruvate-dependent sugar phosphotransferase system"/>
    <property type="evidence" value="ECO:0007669"/>
    <property type="project" value="UniProtKB-KW"/>
</dbReference>
<dbReference type="GO" id="GO:0047324">
    <property type="term" value="F:phosphoenolpyruvate-glycerone phosphotransferase activity"/>
    <property type="evidence" value="ECO:0007669"/>
    <property type="project" value="UniProtKB-EC"/>
</dbReference>
<gene>
    <name evidence="22" type="ORF">FJSC11DRAFT_4098</name>
</gene>
<dbReference type="AlphaFoldDB" id="G6FYZ9"/>
<reference evidence="22 23" key="1">
    <citation type="submission" date="2011-09" db="EMBL/GenBank/DDBJ databases">
        <title>The draft genome of Fischerella sp. JSC-11.</title>
        <authorList>
            <consortium name="US DOE Joint Genome Institute (JGI-PGF)"/>
            <person name="Lucas S."/>
            <person name="Han J."/>
            <person name="Lapidus A."/>
            <person name="Cheng J.-F."/>
            <person name="Goodwin L."/>
            <person name="Pitluck S."/>
            <person name="Peters L."/>
            <person name="Land M.L."/>
            <person name="Hauser L."/>
            <person name="Sarkisova S."/>
            <person name="Bryant D.A."/>
            <person name="Brown I."/>
            <person name="Woyke T.J."/>
        </authorList>
    </citation>
    <scope>NUCLEOTIDE SEQUENCE [LARGE SCALE GENOMIC DNA]</scope>
    <source>
        <strain evidence="22 23">JSC-11</strain>
    </source>
</reference>
<comment type="cofactor">
    <cofactor evidence="3">
        <name>Mg(2+)</name>
        <dbReference type="ChEBI" id="CHEBI:18420"/>
    </cofactor>
</comment>
<proteinExistence type="inferred from homology"/>
<evidence type="ECO:0000256" key="2">
    <source>
        <dbReference type="ARBA" id="ARBA00001113"/>
    </source>
</evidence>
<dbReference type="Pfam" id="PF00391">
    <property type="entry name" value="PEP-utilizers"/>
    <property type="match status" value="1"/>
</dbReference>
<dbReference type="GO" id="GO:0016020">
    <property type="term" value="C:membrane"/>
    <property type="evidence" value="ECO:0007669"/>
    <property type="project" value="InterPro"/>
</dbReference>
<dbReference type="EC" id="2.7.1.121" evidence="8"/>
<comment type="function">
    <text evidence="5">General (non sugar-specific) component of the phosphoenolpyruvate-dependent sugar phosphotransferase system (sugar PTS). This major carbohydrate active-transport system catalyzes the phosphorylation of incoming sugar substrates concomitantly with their translocation across the cell membrane. The phosphoryl group from phosphoenolpyruvate (PEP) is transferred to the phosphoryl carrier protein HPr by enzyme I. Phospho-HPr then transfers it to the PTS EIIA domain.</text>
</comment>
<evidence type="ECO:0000256" key="7">
    <source>
        <dbReference type="ARBA" id="ARBA00007837"/>
    </source>
</evidence>
<dbReference type="PROSITE" id="PS00369">
    <property type="entry name" value="PTS_HPR_HIS"/>
    <property type="match status" value="1"/>
</dbReference>
<evidence type="ECO:0000256" key="1">
    <source>
        <dbReference type="ARBA" id="ARBA00000683"/>
    </source>
</evidence>
<keyword evidence="15" id="KW-0598">Phosphotransferase system</keyword>
<sequence length="862" mass="92925">MKESNPQLINGVPVIGIVIVSHSRRLAEGVRELALQMVKDHVPIAIAAGIDDPANPLGTDAMQVYEAIASVYSDDGVLVLMDLGSALMSAEMALEFLPSEQQQHIHLCAAPLVEGAIAAVVAAASSSDIQRVITEAQGALVAKATQLGLDESHLSLVISEEPMINDKGHTSQIRLTVSNRFGLHARPAAQFVSCAARFQSQIQVRNITKGSEFVRADSINQVAMLGVRQGDEIVITATGSDAEEALAALQTLITTNFGEDNTPPHLPIAPSPHLPIAPSPHLPTSLQGIPASPGIAIAPCFRYRKTPITWEQTTSREQPPHYHVEDTTEEWQRLQTALHTAQQEIQTLLSHSSIQIGDAEAAIFDAHLLFLADPTLLEAAQQRIFTQHLNAEAVWQGVINEVASNYRRLDDPYLQERIADVVDVGQRVLRVLSGTPMTIVDVPQPAILVAADLTPSDTASLDPTRILGICITAGSATSHTAILARSLGIPAIVGLPPEILQLADGAQLAIDGETGRVWVEPEPETLVALRTQRDAQQANRQQTRTIAHQPGMTRDRHQISVFANVSSINDTQQAVNFGAEGVGLLRTEFLYLNRTTAPTEEQQLEVYQAIAQILDHRPLIIRTLDVGGDKSISYLGVGLESNPFLGWRGIRFCLDRPHVLKTQLRAILRASFRHEIKIMFPMITTVAEIQAAKAILAEVQGELHQAGVPFDEAMQIGIMVEVPSAVTIADHLAREVDFFSIGTNDLSQYVMAADRTNPKVAKLADALHPAVLRMIQQTVEAGHAAGIWVGLCGEIAADPLAAPILLGLGLDEVSLSPQAIPAFKGAIAQLTMPQAQAIVTTALQQDSAAKVREILNDDLHLI</sequence>
<dbReference type="Gene3D" id="3.40.50.510">
    <property type="entry name" value="Phosphotransferase system, mannose-type IIA component"/>
    <property type="match status" value="1"/>
</dbReference>
<dbReference type="InterPro" id="IPR008731">
    <property type="entry name" value="PTS_EIN"/>
</dbReference>
<dbReference type="InterPro" id="IPR036618">
    <property type="entry name" value="PtsI_HPr-bd_sf"/>
</dbReference>
<dbReference type="InterPro" id="IPR000032">
    <property type="entry name" value="HPr-like"/>
</dbReference>
<dbReference type="Gene3D" id="3.50.30.10">
    <property type="entry name" value="Phosphohistidine domain"/>
    <property type="match status" value="1"/>
</dbReference>
<dbReference type="PRINTS" id="PR00107">
    <property type="entry name" value="PHOSPHOCPHPR"/>
</dbReference>
<dbReference type="NCBIfam" id="TIGR01417">
    <property type="entry name" value="PTS_I_fam"/>
    <property type="match status" value="1"/>
</dbReference>
<dbReference type="InterPro" id="IPR006318">
    <property type="entry name" value="PTS_EI-like"/>
</dbReference>
<evidence type="ECO:0000256" key="13">
    <source>
        <dbReference type="ARBA" id="ARBA00022597"/>
    </source>
</evidence>
<evidence type="ECO:0000256" key="9">
    <source>
        <dbReference type="ARBA" id="ARBA00012232"/>
    </source>
</evidence>
<dbReference type="GO" id="GO:0005737">
    <property type="term" value="C:cytoplasm"/>
    <property type="evidence" value="ECO:0007669"/>
    <property type="project" value="UniProtKB-SubCell"/>
</dbReference>
<dbReference type="InterPro" id="IPR001020">
    <property type="entry name" value="PTS_HPr_His_P_site"/>
</dbReference>
<protein>
    <recommendedName>
        <fullName evidence="10">Phosphocarrier protein HPr</fullName>
        <ecNumber evidence="8">2.7.1.121</ecNumber>
        <ecNumber evidence="9">2.7.3.9</ecNumber>
    </recommendedName>
</protein>
<evidence type="ECO:0000256" key="15">
    <source>
        <dbReference type="ARBA" id="ARBA00022683"/>
    </source>
</evidence>
<dbReference type="EMBL" id="AGIZ01000015">
    <property type="protein sequence ID" value="EHC09017.1"/>
    <property type="molecule type" value="Genomic_DNA"/>
</dbReference>
<dbReference type="NCBIfam" id="TIGR02364">
    <property type="entry name" value="dha_pts"/>
    <property type="match status" value="1"/>
</dbReference>
<keyword evidence="22" id="KW-0670">Pyruvate</keyword>
<dbReference type="CDD" id="cd00367">
    <property type="entry name" value="PTS-HPr_like"/>
    <property type="match status" value="1"/>
</dbReference>
<dbReference type="GO" id="GO:0008965">
    <property type="term" value="F:phosphoenolpyruvate-protein phosphotransferase activity"/>
    <property type="evidence" value="ECO:0007669"/>
    <property type="project" value="UniProtKB-EC"/>
</dbReference>
<accession>G6FYZ9</accession>
<dbReference type="Proteomes" id="UP000004344">
    <property type="component" value="Unassembled WGS sequence"/>
</dbReference>
<keyword evidence="12" id="KW-0963">Cytoplasm</keyword>
<dbReference type="InterPro" id="IPR036662">
    <property type="entry name" value="PTS_EIIA_man-typ_sf"/>
</dbReference>
<evidence type="ECO:0000313" key="23">
    <source>
        <dbReference type="Proteomes" id="UP000004344"/>
    </source>
</evidence>
<dbReference type="SUPFAM" id="SSF52009">
    <property type="entry name" value="Phosphohistidine domain"/>
    <property type="match status" value="1"/>
</dbReference>
<name>G6FYZ9_9CYAN</name>
<evidence type="ECO:0000256" key="8">
    <source>
        <dbReference type="ARBA" id="ARBA00012095"/>
    </source>
</evidence>
<keyword evidence="13" id="KW-0762">Sugar transport</keyword>
<keyword evidence="16" id="KW-0479">Metal-binding</keyword>
<keyword evidence="14 22" id="KW-0808">Transferase</keyword>
<dbReference type="Gene3D" id="1.10.274.10">
    <property type="entry name" value="PtsI, HPr-binding domain"/>
    <property type="match status" value="1"/>
</dbReference>
<dbReference type="SUPFAM" id="SSF47831">
    <property type="entry name" value="Enzyme I of the PEP:sugar phosphotransferase system HPr-binding (sub)domain"/>
    <property type="match status" value="1"/>
</dbReference>